<evidence type="ECO:0000313" key="15">
    <source>
        <dbReference type="EMBL" id="SSX11417.1"/>
    </source>
</evidence>
<reference evidence="15" key="1">
    <citation type="submission" date="2018-04" db="EMBL/GenBank/DDBJ databases">
        <authorList>
            <person name="Go L.Y."/>
            <person name="Mitchell J.A."/>
        </authorList>
    </citation>
    <scope>NUCLEOTIDE SEQUENCE</scope>
    <source>
        <tissue evidence="15">Whole organism</tissue>
    </source>
</reference>
<dbReference type="AlphaFoldDB" id="A0A336L4Y2"/>
<evidence type="ECO:0000256" key="6">
    <source>
        <dbReference type="ARBA" id="ARBA00022741"/>
    </source>
</evidence>
<dbReference type="GO" id="GO:0046872">
    <property type="term" value="F:metal ion binding"/>
    <property type="evidence" value="ECO:0007669"/>
    <property type="project" value="UniProtKB-KW"/>
</dbReference>
<gene>
    <name evidence="15" type="primary">CSON003135</name>
</gene>
<feature type="domain" description="Guanylate cyclase" evidence="14">
    <location>
        <begin position="234"/>
        <end position="361"/>
    </location>
</feature>
<organism evidence="15">
    <name type="scientific">Culicoides sonorensis</name>
    <name type="common">Biting midge</name>
    <dbReference type="NCBI Taxonomy" id="179676"/>
    <lineage>
        <taxon>Eukaryota</taxon>
        <taxon>Metazoa</taxon>
        <taxon>Ecdysozoa</taxon>
        <taxon>Arthropoda</taxon>
        <taxon>Hexapoda</taxon>
        <taxon>Insecta</taxon>
        <taxon>Pterygota</taxon>
        <taxon>Neoptera</taxon>
        <taxon>Endopterygota</taxon>
        <taxon>Diptera</taxon>
        <taxon>Nematocera</taxon>
        <taxon>Chironomoidea</taxon>
        <taxon>Ceratopogonidae</taxon>
        <taxon>Ceratopogoninae</taxon>
        <taxon>Culicoides</taxon>
        <taxon>Monoculicoides</taxon>
    </lineage>
</organism>
<dbReference type="FunFam" id="3.30.70.1230:FF:000009">
    <property type="entry name" value="Adenylate cyclase"/>
    <property type="match status" value="1"/>
</dbReference>
<feature type="compositionally biased region" description="Basic and acidic residues" evidence="12">
    <location>
        <begin position="424"/>
        <end position="437"/>
    </location>
</feature>
<keyword evidence="6" id="KW-0547">Nucleotide-binding</keyword>
<dbReference type="EMBL" id="UFQT01001552">
    <property type="protein sequence ID" value="SSX30985.1"/>
    <property type="molecule type" value="Genomic_DNA"/>
</dbReference>
<evidence type="ECO:0000256" key="9">
    <source>
        <dbReference type="ARBA" id="ARBA00022989"/>
    </source>
</evidence>
<evidence type="ECO:0000256" key="3">
    <source>
        <dbReference type="ARBA" id="ARBA00012201"/>
    </source>
</evidence>
<comment type="catalytic activity">
    <reaction evidence="1">
        <text>ATP = 3',5'-cyclic AMP + diphosphate</text>
        <dbReference type="Rhea" id="RHEA:15389"/>
        <dbReference type="ChEBI" id="CHEBI:30616"/>
        <dbReference type="ChEBI" id="CHEBI:33019"/>
        <dbReference type="ChEBI" id="CHEBI:58165"/>
        <dbReference type="EC" id="4.6.1.1"/>
    </reaction>
</comment>
<evidence type="ECO:0000256" key="7">
    <source>
        <dbReference type="ARBA" id="ARBA00022840"/>
    </source>
</evidence>
<dbReference type="EC" id="4.6.1.1" evidence="3"/>
<reference evidence="16" key="2">
    <citation type="submission" date="2018-07" db="EMBL/GenBank/DDBJ databases">
        <authorList>
            <person name="Quirk P.G."/>
            <person name="Krulwich T.A."/>
        </authorList>
    </citation>
    <scope>NUCLEOTIDE SEQUENCE</scope>
</reference>
<dbReference type="GO" id="GO:0005524">
    <property type="term" value="F:ATP binding"/>
    <property type="evidence" value="ECO:0007669"/>
    <property type="project" value="UniProtKB-KW"/>
</dbReference>
<keyword evidence="11" id="KW-0456">Lyase</keyword>
<sequence length="685" mass="77019">MSDLNSVSVTTATTLTGVTLPNEVLEHLYQTILCIFLALNLLLGGFLRLCGNSKFHTIKIATWEIAPHAAWLIAIKQLFLELFFRSSVTPRSSLGWAVLLNFLVYITLPVFLKYIGLLFGLGSFTIYISAIIGLAKKENYFWEQQVANVILILTAATIGLLCYFLGEAKQRRAFLEAKQSLEVKMLIEEQSAEQERLLLSVLPEHVAVKMRQDLGSNNSEQFKKIYMSRHENVSILYADIVGFTAISSTYSAQELVKILNELFARFDRLAEKYHQLRIKILGDCYYCISGAPIERPDHAVLCVHMGLSMVKAIRYVQQKTNSPVDMRVGIHTGAILAGILGQRQWQFDIYSKDVELANKMESSGNAGRVHISDRTYGFLNGEFEVERAYGEKREDSLRNAGLQTYFITKVLIPFSGDKANGEQNGKKITDANNKNEIESDGPSEIFRDELDSKCTSPVEKDPDHSIDIELTNDEASENFKQRLRKELVARDGHEELSKNITFFLTFNDKNIETAYSKHREPLSSVPLVASLLVQLIGVIYTILVLPRTLIHFTIIGIPLIIIATIVIISIAESFPNHFPPPLPELSRKFNDFVWLRKITAILVVVLLGVSNALDMFASSTQTPQNLNIFNASLFSNEIQPSTICMFPSYYSNFAVLILISTAIITQLSHLSKIFLMGLITGEYFN</sequence>
<dbReference type="GO" id="GO:0005886">
    <property type="term" value="C:plasma membrane"/>
    <property type="evidence" value="ECO:0007669"/>
    <property type="project" value="TreeGrafter"/>
</dbReference>
<dbReference type="EMBL" id="UFQS01001552">
    <property type="protein sequence ID" value="SSX11417.1"/>
    <property type="molecule type" value="Genomic_DNA"/>
</dbReference>
<evidence type="ECO:0000256" key="5">
    <source>
        <dbReference type="ARBA" id="ARBA00022723"/>
    </source>
</evidence>
<comment type="subcellular location">
    <subcellularLocation>
        <location evidence="2">Membrane</location>
        <topology evidence="2">Multi-pass membrane protein</topology>
    </subcellularLocation>
</comment>
<evidence type="ECO:0000256" key="4">
    <source>
        <dbReference type="ARBA" id="ARBA00022692"/>
    </source>
</evidence>
<dbReference type="GO" id="GO:0007189">
    <property type="term" value="P:adenylate cyclase-activating G protein-coupled receptor signaling pathway"/>
    <property type="evidence" value="ECO:0007669"/>
    <property type="project" value="TreeGrafter"/>
</dbReference>
<dbReference type="PROSITE" id="PS50125">
    <property type="entry name" value="GUANYLATE_CYCLASE_2"/>
    <property type="match status" value="1"/>
</dbReference>
<name>A0A336L4Y2_CULSO</name>
<dbReference type="PANTHER" id="PTHR45627:SF30">
    <property type="entry name" value="ADENYLATE CYCLASE TYPE 3"/>
    <property type="match status" value="1"/>
</dbReference>
<evidence type="ECO:0000256" key="12">
    <source>
        <dbReference type="SAM" id="MobiDB-lite"/>
    </source>
</evidence>
<dbReference type="InterPro" id="IPR001054">
    <property type="entry name" value="A/G_cyclase"/>
</dbReference>
<evidence type="ECO:0000259" key="14">
    <source>
        <dbReference type="PROSITE" id="PS50125"/>
    </source>
</evidence>
<dbReference type="OMA" id="KIATWEI"/>
<dbReference type="Pfam" id="PF00211">
    <property type="entry name" value="Guanylate_cyc"/>
    <property type="match status" value="1"/>
</dbReference>
<feature type="transmembrane region" description="Helical" evidence="13">
    <location>
        <begin position="525"/>
        <end position="543"/>
    </location>
</feature>
<feature type="transmembrane region" description="Helical" evidence="13">
    <location>
        <begin position="94"/>
        <end position="112"/>
    </location>
</feature>
<dbReference type="Gene3D" id="3.30.70.1230">
    <property type="entry name" value="Nucleotide cyclase"/>
    <property type="match status" value="1"/>
</dbReference>
<keyword evidence="7" id="KW-0067">ATP-binding</keyword>
<dbReference type="InterPro" id="IPR032628">
    <property type="entry name" value="AC_N"/>
</dbReference>
<accession>A0A336L4Y2</accession>
<evidence type="ECO:0000256" key="8">
    <source>
        <dbReference type="ARBA" id="ARBA00022842"/>
    </source>
</evidence>
<feature type="region of interest" description="Disordered" evidence="12">
    <location>
        <begin position="422"/>
        <end position="442"/>
    </location>
</feature>
<feature type="transmembrane region" description="Helical" evidence="13">
    <location>
        <begin position="28"/>
        <end position="49"/>
    </location>
</feature>
<evidence type="ECO:0000256" key="13">
    <source>
        <dbReference type="SAM" id="Phobius"/>
    </source>
</evidence>
<dbReference type="SMART" id="SM00044">
    <property type="entry name" value="CYCc"/>
    <property type="match status" value="1"/>
</dbReference>
<dbReference type="GO" id="GO:0035556">
    <property type="term" value="P:intracellular signal transduction"/>
    <property type="evidence" value="ECO:0007669"/>
    <property type="project" value="InterPro"/>
</dbReference>
<dbReference type="GO" id="GO:0004016">
    <property type="term" value="F:adenylate cyclase activity"/>
    <property type="evidence" value="ECO:0007669"/>
    <property type="project" value="UniProtKB-EC"/>
</dbReference>
<protein>
    <recommendedName>
        <fullName evidence="3">adenylate cyclase</fullName>
        <ecNumber evidence="3">4.6.1.1</ecNumber>
    </recommendedName>
</protein>
<keyword evidence="4 13" id="KW-0812">Transmembrane</keyword>
<dbReference type="InterPro" id="IPR029787">
    <property type="entry name" value="Nucleotide_cyclase"/>
</dbReference>
<proteinExistence type="predicted"/>
<dbReference type="SUPFAM" id="SSF55073">
    <property type="entry name" value="Nucleotide cyclase"/>
    <property type="match status" value="1"/>
</dbReference>
<feature type="transmembrane region" description="Helical" evidence="13">
    <location>
        <begin position="549"/>
        <end position="571"/>
    </location>
</feature>
<dbReference type="PANTHER" id="PTHR45627">
    <property type="entry name" value="ADENYLATE CYCLASE TYPE 1"/>
    <property type="match status" value="1"/>
</dbReference>
<evidence type="ECO:0000256" key="1">
    <source>
        <dbReference type="ARBA" id="ARBA00001593"/>
    </source>
</evidence>
<keyword evidence="8" id="KW-0460">Magnesium</keyword>
<evidence type="ECO:0000256" key="11">
    <source>
        <dbReference type="ARBA" id="ARBA00023239"/>
    </source>
</evidence>
<keyword evidence="9 13" id="KW-1133">Transmembrane helix</keyword>
<keyword evidence="10 13" id="KW-0472">Membrane</keyword>
<dbReference type="Pfam" id="PF16214">
    <property type="entry name" value="AC_N"/>
    <property type="match status" value="1"/>
</dbReference>
<feature type="transmembrane region" description="Helical" evidence="13">
    <location>
        <begin position="117"/>
        <end position="135"/>
    </location>
</feature>
<dbReference type="CDD" id="cd07302">
    <property type="entry name" value="CHD"/>
    <property type="match status" value="1"/>
</dbReference>
<evidence type="ECO:0000256" key="2">
    <source>
        <dbReference type="ARBA" id="ARBA00004141"/>
    </source>
</evidence>
<feature type="transmembrane region" description="Helical" evidence="13">
    <location>
        <begin position="147"/>
        <end position="166"/>
    </location>
</feature>
<feature type="transmembrane region" description="Helical" evidence="13">
    <location>
        <begin position="592"/>
        <end position="613"/>
    </location>
</feature>
<feature type="transmembrane region" description="Helical" evidence="13">
    <location>
        <begin position="649"/>
        <end position="667"/>
    </location>
</feature>
<dbReference type="VEuPathDB" id="VectorBase:CSON003135"/>
<dbReference type="GO" id="GO:0006171">
    <property type="term" value="P:cAMP biosynthetic process"/>
    <property type="evidence" value="ECO:0007669"/>
    <property type="project" value="TreeGrafter"/>
</dbReference>
<keyword evidence="5" id="KW-0479">Metal-binding</keyword>
<evidence type="ECO:0000256" key="10">
    <source>
        <dbReference type="ARBA" id="ARBA00023136"/>
    </source>
</evidence>
<evidence type="ECO:0000313" key="16">
    <source>
        <dbReference type="EMBL" id="SSX30985.1"/>
    </source>
</evidence>